<gene>
    <name evidence="1" type="ORF">LAUMK136_01318</name>
</gene>
<accession>A0A498PVD3</accession>
<evidence type="ECO:0000313" key="1">
    <source>
        <dbReference type="EMBL" id="VBA36223.1"/>
    </source>
</evidence>
<name>A0A498PVD3_9MYCO</name>
<dbReference type="Proteomes" id="UP000273307">
    <property type="component" value="Unassembled WGS sequence"/>
</dbReference>
<dbReference type="EMBL" id="UPHP01000034">
    <property type="protein sequence ID" value="VBA36223.1"/>
    <property type="molecule type" value="Genomic_DNA"/>
</dbReference>
<sequence>MAIASAAEPGVAGRHVVGCVAIASAAEPGARA</sequence>
<reference evidence="1 2" key="1">
    <citation type="submission" date="2018-09" db="EMBL/GenBank/DDBJ databases">
        <authorList>
            <person name="Tagini F."/>
        </authorList>
    </citation>
    <scope>NUCLEOTIDE SEQUENCE [LARGE SCALE GENOMIC DNA]</scope>
    <source>
        <strain evidence="1 2">MK136</strain>
    </source>
</reference>
<organism evidence="1 2">
    <name type="scientific">Mycobacterium attenuatum</name>
    <dbReference type="NCBI Taxonomy" id="2341086"/>
    <lineage>
        <taxon>Bacteria</taxon>
        <taxon>Bacillati</taxon>
        <taxon>Actinomycetota</taxon>
        <taxon>Actinomycetes</taxon>
        <taxon>Mycobacteriales</taxon>
        <taxon>Mycobacteriaceae</taxon>
        <taxon>Mycobacterium</taxon>
    </lineage>
</organism>
<protein>
    <submittedName>
        <fullName evidence="1">Uncharacterized protein</fullName>
    </submittedName>
</protein>
<dbReference type="AlphaFoldDB" id="A0A498PVD3"/>
<keyword evidence="2" id="KW-1185">Reference proteome</keyword>
<evidence type="ECO:0000313" key="2">
    <source>
        <dbReference type="Proteomes" id="UP000273307"/>
    </source>
</evidence>
<proteinExistence type="predicted"/>